<protein>
    <submittedName>
        <fullName evidence="4">AbrB family looped-hinge helix DNA binding protein</fullName>
    </submittedName>
</protein>
<organism evidence="4 5">
    <name type="scientific">Haloactinomyces albus</name>
    <dbReference type="NCBI Taxonomy" id="1352928"/>
    <lineage>
        <taxon>Bacteria</taxon>
        <taxon>Bacillati</taxon>
        <taxon>Actinomycetota</taxon>
        <taxon>Actinomycetes</taxon>
        <taxon>Actinopolysporales</taxon>
        <taxon>Actinopolysporaceae</taxon>
        <taxon>Haloactinomyces</taxon>
    </lineage>
</organism>
<proteinExistence type="predicted"/>
<evidence type="ECO:0000313" key="5">
    <source>
        <dbReference type="Proteomes" id="UP001180845"/>
    </source>
</evidence>
<dbReference type="Pfam" id="PF04014">
    <property type="entry name" value="MazE_antitoxin"/>
    <property type="match status" value="1"/>
</dbReference>
<sequence>MPHDHGEQPEGTVGVNGQGRVTLPKTVREAAGIKPGDTLYVHTDKDGQLVLETRQARIRRIRELANPTGATDSLVDELIADRRAEAAREADEDAA</sequence>
<dbReference type="EMBL" id="JAVDXW010000002">
    <property type="protein sequence ID" value="MDR7304638.1"/>
    <property type="molecule type" value="Genomic_DNA"/>
</dbReference>
<dbReference type="GO" id="GO:0003677">
    <property type="term" value="F:DNA binding"/>
    <property type="evidence" value="ECO:0007669"/>
    <property type="project" value="UniProtKB-UniRule"/>
</dbReference>
<evidence type="ECO:0000256" key="2">
    <source>
        <dbReference type="SAM" id="MobiDB-lite"/>
    </source>
</evidence>
<accession>A0AAE3ZGS4</accession>
<evidence type="ECO:0000256" key="1">
    <source>
        <dbReference type="PROSITE-ProRule" id="PRU01076"/>
    </source>
</evidence>
<comment type="caution">
    <text evidence="4">The sequence shown here is derived from an EMBL/GenBank/DDBJ whole genome shotgun (WGS) entry which is preliminary data.</text>
</comment>
<dbReference type="InterPro" id="IPR007159">
    <property type="entry name" value="SpoVT-AbrB_dom"/>
</dbReference>
<gene>
    <name evidence="4" type="ORF">JOF55_004882</name>
</gene>
<dbReference type="PROSITE" id="PS51740">
    <property type="entry name" value="SPOVT_ABRB"/>
    <property type="match status" value="1"/>
</dbReference>
<dbReference type="NCBIfam" id="TIGR01439">
    <property type="entry name" value="lp_hng_hel_AbrB"/>
    <property type="match status" value="1"/>
</dbReference>
<dbReference type="SUPFAM" id="SSF89447">
    <property type="entry name" value="AbrB/MazE/MraZ-like"/>
    <property type="match status" value="1"/>
</dbReference>
<reference evidence="4" key="1">
    <citation type="submission" date="2023-07" db="EMBL/GenBank/DDBJ databases">
        <title>Sequencing the genomes of 1000 actinobacteria strains.</title>
        <authorList>
            <person name="Klenk H.-P."/>
        </authorList>
    </citation>
    <scope>NUCLEOTIDE SEQUENCE</scope>
    <source>
        <strain evidence="4">DSM 45977</strain>
    </source>
</reference>
<dbReference type="Proteomes" id="UP001180845">
    <property type="component" value="Unassembled WGS sequence"/>
</dbReference>
<keyword evidence="5" id="KW-1185">Reference proteome</keyword>
<feature type="domain" description="SpoVT-AbrB" evidence="3">
    <location>
        <begin position="10"/>
        <end position="56"/>
    </location>
</feature>
<keyword evidence="1" id="KW-0238">DNA-binding</keyword>
<evidence type="ECO:0000313" key="4">
    <source>
        <dbReference type="EMBL" id="MDR7304638.1"/>
    </source>
</evidence>
<dbReference type="RefSeq" id="WP_310278996.1">
    <property type="nucleotide sequence ID" value="NZ_JAVDXW010000002.1"/>
</dbReference>
<dbReference type="InterPro" id="IPR037914">
    <property type="entry name" value="SpoVT-AbrB_sf"/>
</dbReference>
<evidence type="ECO:0000259" key="3">
    <source>
        <dbReference type="PROSITE" id="PS51740"/>
    </source>
</evidence>
<name>A0AAE3ZGS4_9ACTN</name>
<dbReference type="SMART" id="SM00966">
    <property type="entry name" value="SpoVT_AbrB"/>
    <property type="match status" value="1"/>
</dbReference>
<dbReference type="AlphaFoldDB" id="A0AAE3ZGS4"/>
<feature type="region of interest" description="Disordered" evidence="2">
    <location>
        <begin position="1"/>
        <end position="20"/>
    </location>
</feature>
<dbReference type="Gene3D" id="2.10.260.10">
    <property type="match status" value="1"/>
</dbReference>